<keyword evidence="1" id="KW-0472">Membrane</keyword>
<dbReference type="OrthoDB" id="2439445at2"/>
<dbReference type="AlphaFoldDB" id="A0A1J6WG68"/>
<keyword evidence="1" id="KW-1133">Transmembrane helix</keyword>
<dbReference type="EMBL" id="MINN01000150">
    <property type="protein sequence ID" value="OIU67007.1"/>
    <property type="molecule type" value="Genomic_DNA"/>
</dbReference>
<evidence type="ECO:0000313" key="3">
    <source>
        <dbReference type="Proteomes" id="UP000182062"/>
    </source>
</evidence>
<keyword evidence="3" id="KW-1185">Reference proteome</keyword>
<evidence type="ECO:0000256" key="1">
    <source>
        <dbReference type="SAM" id="Phobius"/>
    </source>
</evidence>
<feature type="transmembrane region" description="Helical" evidence="1">
    <location>
        <begin position="36"/>
        <end position="58"/>
    </location>
</feature>
<keyword evidence="1" id="KW-0812">Transmembrane</keyword>
<accession>A0A1J6WG68</accession>
<feature type="transmembrane region" description="Helical" evidence="1">
    <location>
        <begin position="7"/>
        <end position="30"/>
    </location>
</feature>
<proteinExistence type="predicted"/>
<organism evidence="2 3">
    <name type="scientific">Rossellomorea aquimaris</name>
    <dbReference type="NCBI Taxonomy" id="189382"/>
    <lineage>
        <taxon>Bacteria</taxon>
        <taxon>Bacillati</taxon>
        <taxon>Bacillota</taxon>
        <taxon>Bacilli</taxon>
        <taxon>Bacillales</taxon>
        <taxon>Bacillaceae</taxon>
        <taxon>Rossellomorea</taxon>
    </lineage>
</organism>
<reference evidence="2 3" key="1">
    <citation type="submission" date="2016-09" db="EMBL/GenBank/DDBJ databases">
        <title>Bacillus aquimaris SAMM genome sequence reveals colonization and biosurfactant production capacities.</title>
        <authorList>
            <person name="Waghmode S.R."/>
            <person name="Suryavanshi M.V."/>
        </authorList>
    </citation>
    <scope>NUCLEOTIDE SEQUENCE [LARGE SCALE GENOMIC DNA]</scope>
    <source>
        <strain evidence="2 3">SAMM</strain>
    </source>
</reference>
<protein>
    <submittedName>
        <fullName evidence="2">Uncharacterized protein</fullName>
    </submittedName>
</protein>
<name>A0A1J6WG68_9BACI</name>
<comment type="caution">
    <text evidence="2">The sequence shown here is derived from an EMBL/GenBank/DDBJ whole genome shotgun (WGS) entry which is preliminary data.</text>
</comment>
<gene>
    <name evidence="2" type="ORF">BHE18_13995</name>
</gene>
<dbReference type="Proteomes" id="UP000182062">
    <property type="component" value="Unassembled WGS sequence"/>
</dbReference>
<evidence type="ECO:0000313" key="2">
    <source>
        <dbReference type="EMBL" id="OIU67007.1"/>
    </source>
</evidence>
<dbReference type="RefSeq" id="WP_071620556.1">
    <property type="nucleotide sequence ID" value="NZ_MINN01000150.1"/>
</dbReference>
<sequence>MDSPIWLYLFGILSGFALLRVPLTGFLAPINPIVDVIGVLAVLLFSIVLIFKGVMHLIDSRRRR</sequence>